<keyword evidence="3" id="KW-0808">Transferase</keyword>
<name>A0A7C4AHP6_9BACT</name>
<dbReference type="NCBIfam" id="TIGR00135">
    <property type="entry name" value="gatC"/>
    <property type="match status" value="1"/>
</dbReference>
<dbReference type="InterPro" id="IPR036113">
    <property type="entry name" value="Asp/Glu-ADT_sf_sub_c"/>
</dbReference>
<accession>A0A7C4AHP6</accession>
<evidence type="ECO:0000313" key="3">
    <source>
        <dbReference type="EMBL" id="HGG93039.1"/>
    </source>
</evidence>
<sequence>VAVLARLRLPEDQLERLTAQMGDILRYMETLGECDTQGVEPLYGPVEHATPLRADEAVKTFDRAEILSQAPETDGAFFVVPKIVAG</sequence>
<dbReference type="AlphaFoldDB" id="A0A7C4AHP6"/>
<keyword evidence="2" id="KW-0547">Nucleotide-binding</keyword>
<keyword evidence="2" id="KW-0067">ATP-binding</keyword>
<dbReference type="InterPro" id="IPR003837">
    <property type="entry name" value="GatC"/>
</dbReference>
<dbReference type="GO" id="GO:0006450">
    <property type="term" value="P:regulation of translational fidelity"/>
    <property type="evidence" value="ECO:0007669"/>
    <property type="project" value="InterPro"/>
</dbReference>
<reference evidence="3" key="1">
    <citation type="journal article" date="2020" name="mSystems">
        <title>Genome- and Community-Level Interaction Insights into Carbon Utilization and Element Cycling Functions of Hydrothermarchaeota in Hydrothermal Sediment.</title>
        <authorList>
            <person name="Zhou Z."/>
            <person name="Liu Y."/>
            <person name="Xu W."/>
            <person name="Pan J."/>
            <person name="Luo Z.H."/>
            <person name="Li M."/>
        </authorList>
    </citation>
    <scope>NUCLEOTIDE SEQUENCE [LARGE SCALE GENOMIC DNA]</scope>
    <source>
        <strain evidence="3">SpSt-413</strain>
    </source>
</reference>
<evidence type="ECO:0000256" key="2">
    <source>
        <dbReference type="ARBA" id="ARBA00022840"/>
    </source>
</evidence>
<evidence type="ECO:0000256" key="1">
    <source>
        <dbReference type="ARBA" id="ARBA00014426"/>
    </source>
</evidence>
<dbReference type="PANTHER" id="PTHR15004:SF0">
    <property type="entry name" value="GLUTAMYL-TRNA(GLN) AMIDOTRANSFERASE SUBUNIT C, MITOCHONDRIAL"/>
    <property type="match status" value="1"/>
</dbReference>
<dbReference type="EMBL" id="DSRP01000611">
    <property type="protein sequence ID" value="HGG93039.1"/>
    <property type="molecule type" value="Genomic_DNA"/>
</dbReference>
<gene>
    <name evidence="3" type="primary">gatC</name>
    <name evidence="3" type="ORF">ENR59_08845</name>
</gene>
<protein>
    <recommendedName>
        <fullName evidence="1">Glutamyl-tRNA(Gln) amidotransferase subunit C</fullName>
    </recommendedName>
</protein>
<dbReference type="HAMAP" id="MF_00122">
    <property type="entry name" value="GatC"/>
    <property type="match status" value="1"/>
</dbReference>
<organism evidence="3">
    <name type="scientific">Fundidesulfovibrio putealis</name>
    <dbReference type="NCBI Taxonomy" id="270496"/>
    <lineage>
        <taxon>Bacteria</taxon>
        <taxon>Pseudomonadati</taxon>
        <taxon>Thermodesulfobacteriota</taxon>
        <taxon>Desulfovibrionia</taxon>
        <taxon>Desulfovibrionales</taxon>
        <taxon>Desulfovibrionaceae</taxon>
        <taxon>Fundidesulfovibrio</taxon>
    </lineage>
</organism>
<dbReference type="GO" id="GO:0005524">
    <property type="term" value="F:ATP binding"/>
    <property type="evidence" value="ECO:0007669"/>
    <property type="project" value="UniProtKB-KW"/>
</dbReference>
<dbReference type="SUPFAM" id="SSF141000">
    <property type="entry name" value="Glu-tRNAGln amidotransferase C subunit"/>
    <property type="match status" value="1"/>
</dbReference>
<comment type="caution">
    <text evidence="3">The sequence shown here is derived from an EMBL/GenBank/DDBJ whole genome shotgun (WGS) entry which is preliminary data.</text>
</comment>
<proteinExistence type="inferred from homology"/>
<feature type="non-terminal residue" evidence="3">
    <location>
        <position position="1"/>
    </location>
</feature>
<dbReference type="Pfam" id="PF02686">
    <property type="entry name" value="GatC"/>
    <property type="match status" value="1"/>
</dbReference>
<dbReference type="PANTHER" id="PTHR15004">
    <property type="entry name" value="GLUTAMYL-TRNA(GLN) AMIDOTRANSFERASE SUBUNIT C, MITOCHONDRIAL"/>
    <property type="match status" value="1"/>
</dbReference>
<dbReference type="GO" id="GO:0070681">
    <property type="term" value="P:glutaminyl-tRNAGln biosynthesis via transamidation"/>
    <property type="evidence" value="ECO:0007669"/>
    <property type="project" value="TreeGrafter"/>
</dbReference>
<dbReference type="GO" id="GO:0016740">
    <property type="term" value="F:transferase activity"/>
    <property type="evidence" value="ECO:0007669"/>
    <property type="project" value="UniProtKB-KW"/>
</dbReference>
<dbReference type="Gene3D" id="1.10.20.60">
    <property type="entry name" value="Glu-tRNAGln amidotransferase C subunit, N-terminal domain"/>
    <property type="match status" value="1"/>
</dbReference>